<name>A0A255YP77_9SPHN</name>
<dbReference type="Pfam" id="PF01593">
    <property type="entry name" value="Amino_oxidase"/>
    <property type="match status" value="1"/>
</dbReference>
<evidence type="ECO:0000313" key="9">
    <source>
        <dbReference type="Proteomes" id="UP000216991"/>
    </source>
</evidence>
<evidence type="ECO:0000256" key="2">
    <source>
        <dbReference type="ARBA" id="ARBA00005833"/>
    </source>
</evidence>
<dbReference type="InterPro" id="IPR002937">
    <property type="entry name" value="Amino_oxidase"/>
</dbReference>
<accession>A0A255YP77</accession>
<proteinExistence type="inferred from homology"/>
<keyword evidence="9" id="KW-1185">Reference proteome</keyword>
<dbReference type="SUPFAM" id="SSF54373">
    <property type="entry name" value="FAD-linked reductases, C-terminal domain"/>
    <property type="match status" value="1"/>
</dbReference>
<evidence type="ECO:0000256" key="4">
    <source>
        <dbReference type="ARBA" id="ARBA00017871"/>
    </source>
</evidence>
<evidence type="ECO:0000256" key="3">
    <source>
        <dbReference type="ARBA" id="ARBA00012535"/>
    </source>
</evidence>
<evidence type="ECO:0000313" key="8">
    <source>
        <dbReference type="EMBL" id="OYQ31011.1"/>
    </source>
</evidence>
<comment type="similarity">
    <text evidence="2">Belongs to the tryptophan 2-monooxygenase family.</text>
</comment>
<dbReference type="Proteomes" id="UP000216991">
    <property type="component" value="Unassembled WGS sequence"/>
</dbReference>
<reference evidence="8 9" key="1">
    <citation type="submission" date="2017-07" db="EMBL/GenBank/DDBJ databases">
        <title>Sandarakinorhabdus cyanobacteriorum sp. nov., a novel bacterium isolated from cyanobacterial aggregates in a eutrophic lake.</title>
        <authorList>
            <person name="Cai H."/>
        </authorList>
    </citation>
    <scope>NUCLEOTIDE SEQUENCE [LARGE SCALE GENOMIC DNA]</scope>
    <source>
        <strain evidence="8 9">TH057</strain>
    </source>
</reference>
<dbReference type="PANTHER" id="PTHR10742">
    <property type="entry name" value="FLAVIN MONOAMINE OXIDASE"/>
    <property type="match status" value="1"/>
</dbReference>
<gene>
    <name evidence="8" type="ORF">CHU93_05830</name>
</gene>
<dbReference type="AlphaFoldDB" id="A0A255YP77"/>
<organism evidence="8 9">
    <name type="scientific">Sandarakinorhabdus cyanobacteriorum</name>
    <dbReference type="NCBI Taxonomy" id="1981098"/>
    <lineage>
        <taxon>Bacteria</taxon>
        <taxon>Pseudomonadati</taxon>
        <taxon>Pseudomonadota</taxon>
        <taxon>Alphaproteobacteria</taxon>
        <taxon>Sphingomonadales</taxon>
        <taxon>Sphingosinicellaceae</taxon>
        <taxon>Sandarakinorhabdus</taxon>
    </lineage>
</organism>
<evidence type="ECO:0000256" key="6">
    <source>
        <dbReference type="ARBA" id="ARBA00047321"/>
    </source>
</evidence>
<protein>
    <recommendedName>
        <fullName evidence="4">Tryptophan 2-monooxygenase</fullName>
        <ecNumber evidence="3">1.13.12.3</ecNumber>
    </recommendedName>
</protein>
<sequence>MISSFEGPTRRDVLRAIGMMAGTAVLYQAMEVLGHAKETQFAGPPNLQGARPGTRVVVLGAGLAGMLAAYELAKAGYEVQILEYNNRPGGRNWSLYGGDTYTELGGATQKVGFAPGNYLNPGPWRIPYHHRALLHYCKAFGVALEPFIQMDQQALVHSSKAFGGKPMRYRELHADWDGNVAELLSKAIDNRALDSVMTKEDADRLRLALREWGALDQNFKYTKNYRSSRRRGFDRPQGGGVLGEPIPSEPHAFKDILDSGIWRVVSQHMSIDHQHAMFQPVGGMGMIGRGFAKQVEGKIKYNQKVTAISQQGGKVTVTHTDTGSGVTGTTEADYCVCTIPLSVLSQIDVDCNPALDAAIKAVPYSNSVKVGLEFKRRFWEEEEAIYGGISFTDREISMISYPSGKLHSDGPAVILGAYTFGPASYKFAGMTPEERIQRALEQGSVFHPGRYKEEFIGGATVAWSRSPFTLGCCAMWNEETRKEHYQTLCAVDNRLVLAGEHASYVGCWMEGAILSSLDAITRLHKRALEA</sequence>
<feature type="domain" description="Amine oxidase" evidence="7">
    <location>
        <begin position="63"/>
        <end position="519"/>
    </location>
</feature>
<dbReference type="RefSeq" id="WP_094473181.1">
    <property type="nucleotide sequence ID" value="NZ_NOXT01000096.1"/>
</dbReference>
<dbReference type="InterPro" id="IPR050281">
    <property type="entry name" value="Flavin_monoamine_oxidase"/>
</dbReference>
<dbReference type="GO" id="GO:0009851">
    <property type="term" value="P:auxin biosynthetic process"/>
    <property type="evidence" value="ECO:0007669"/>
    <property type="project" value="UniProtKB-KW"/>
</dbReference>
<dbReference type="GO" id="GO:0050361">
    <property type="term" value="F:tryptophan 2-monooxygenase activity"/>
    <property type="evidence" value="ECO:0007669"/>
    <property type="project" value="UniProtKB-EC"/>
</dbReference>
<comment type="catalytic activity">
    <reaction evidence="6">
        <text>L-tryptophan + O2 = indole-3-acetamide + CO2 + H2O</text>
        <dbReference type="Rhea" id="RHEA:16165"/>
        <dbReference type="ChEBI" id="CHEBI:15377"/>
        <dbReference type="ChEBI" id="CHEBI:15379"/>
        <dbReference type="ChEBI" id="CHEBI:16031"/>
        <dbReference type="ChEBI" id="CHEBI:16526"/>
        <dbReference type="ChEBI" id="CHEBI:57912"/>
        <dbReference type="EC" id="1.13.12.3"/>
    </reaction>
</comment>
<evidence type="ECO:0000256" key="1">
    <source>
        <dbReference type="ARBA" id="ARBA00004814"/>
    </source>
</evidence>
<keyword evidence="5" id="KW-0073">Auxin biosynthesis</keyword>
<evidence type="ECO:0000256" key="5">
    <source>
        <dbReference type="ARBA" id="ARBA00023070"/>
    </source>
</evidence>
<dbReference type="Gene3D" id="3.50.50.60">
    <property type="entry name" value="FAD/NAD(P)-binding domain"/>
    <property type="match status" value="1"/>
</dbReference>
<dbReference type="EC" id="1.13.12.3" evidence="3"/>
<dbReference type="InterPro" id="IPR036188">
    <property type="entry name" value="FAD/NAD-bd_sf"/>
</dbReference>
<dbReference type="EMBL" id="NOXT01000096">
    <property type="protein sequence ID" value="OYQ31011.1"/>
    <property type="molecule type" value="Genomic_DNA"/>
</dbReference>
<dbReference type="Gene3D" id="1.20.1440.240">
    <property type="match status" value="1"/>
</dbReference>
<evidence type="ECO:0000259" key="7">
    <source>
        <dbReference type="Pfam" id="PF01593"/>
    </source>
</evidence>
<dbReference type="SUPFAM" id="SSF51905">
    <property type="entry name" value="FAD/NAD(P)-binding domain"/>
    <property type="match status" value="1"/>
</dbReference>
<dbReference type="GO" id="GO:0009063">
    <property type="term" value="P:amino acid catabolic process"/>
    <property type="evidence" value="ECO:0007669"/>
    <property type="project" value="TreeGrafter"/>
</dbReference>
<dbReference type="OrthoDB" id="337830at2"/>
<dbReference type="GO" id="GO:0001716">
    <property type="term" value="F:L-amino-acid oxidase activity"/>
    <property type="evidence" value="ECO:0007669"/>
    <property type="project" value="TreeGrafter"/>
</dbReference>
<dbReference type="Gene3D" id="3.90.660.10">
    <property type="match status" value="1"/>
</dbReference>
<comment type="pathway">
    <text evidence="1">Plant hormone metabolism; auxin biosynthesis.</text>
</comment>
<comment type="caution">
    <text evidence="8">The sequence shown here is derived from an EMBL/GenBank/DDBJ whole genome shotgun (WGS) entry which is preliminary data.</text>
</comment>
<dbReference type="PANTHER" id="PTHR10742:SF342">
    <property type="entry name" value="AMINE OXIDASE"/>
    <property type="match status" value="1"/>
</dbReference>